<comment type="caution">
    <text evidence="1">The sequence shown here is derived from an EMBL/GenBank/DDBJ whole genome shotgun (WGS) entry which is preliminary data.</text>
</comment>
<dbReference type="EMBL" id="JAHRVA010000002">
    <property type="protein sequence ID" value="MBV2143238.1"/>
    <property type="molecule type" value="Genomic_DNA"/>
</dbReference>
<dbReference type="AlphaFoldDB" id="A0A949PM84"/>
<keyword evidence="2" id="KW-1185">Reference proteome</keyword>
<reference evidence="1 2" key="1">
    <citation type="submission" date="2021-06" db="EMBL/GenBank/DDBJ databases">
        <title>Falsochrobactrum tianjin sp.nov., a new petroleum-degrading bacteria isolated from oily soils.</title>
        <authorList>
            <person name="Chen G."/>
            <person name="Chen H."/>
            <person name="Tian J."/>
            <person name="Qing J."/>
            <person name="Zhong L."/>
            <person name="Ma W."/>
            <person name="Song Y."/>
            <person name="Cui X."/>
            <person name="Yan B."/>
        </authorList>
    </citation>
    <scope>NUCLEOTIDE SEQUENCE [LARGE SCALE GENOMIC DNA]</scope>
    <source>
        <strain evidence="1 2">TDYN1</strain>
    </source>
</reference>
<dbReference type="Proteomes" id="UP000752297">
    <property type="component" value="Unassembled WGS sequence"/>
</dbReference>
<evidence type="ECO:0000313" key="2">
    <source>
        <dbReference type="Proteomes" id="UP000752297"/>
    </source>
</evidence>
<dbReference type="RefSeq" id="WP_217677229.1">
    <property type="nucleotide sequence ID" value="NZ_JAHRVA010000002.1"/>
</dbReference>
<sequence>MPFRNSQYHGTFTPEDLQVLQAAYNHCCVLLNRSPAADEDKEKLARTIIRVFQSGEHVPEKIAQIVASSEFLRN</sequence>
<name>A0A949PM84_9HYPH</name>
<evidence type="ECO:0000313" key="1">
    <source>
        <dbReference type="EMBL" id="MBV2143238.1"/>
    </source>
</evidence>
<accession>A0A949PM84</accession>
<organism evidence="1 2">
    <name type="scientific">Falsochrobactrum tianjinense</name>
    <dbReference type="NCBI Taxonomy" id="2706015"/>
    <lineage>
        <taxon>Bacteria</taxon>
        <taxon>Pseudomonadati</taxon>
        <taxon>Pseudomonadota</taxon>
        <taxon>Alphaproteobacteria</taxon>
        <taxon>Hyphomicrobiales</taxon>
        <taxon>Brucellaceae</taxon>
        <taxon>Falsochrobactrum</taxon>
    </lineage>
</organism>
<protein>
    <submittedName>
        <fullName evidence="1">Uncharacterized protein</fullName>
    </submittedName>
</protein>
<proteinExistence type="predicted"/>
<gene>
    <name evidence="1" type="ORF">KUG47_06980</name>
</gene>